<dbReference type="EMBL" id="JAWJWE010000004">
    <property type="protein sequence ID" value="KAK6636357.1"/>
    <property type="molecule type" value="Genomic_DNA"/>
</dbReference>
<dbReference type="AlphaFoldDB" id="A0AAN8S028"/>
<evidence type="ECO:0000313" key="2">
    <source>
        <dbReference type="EMBL" id="KAK6636357.1"/>
    </source>
</evidence>
<feature type="compositionally biased region" description="Basic residues" evidence="1">
    <location>
        <begin position="321"/>
        <end position="330"/>
    </location>
</feature>
<gene>
    <name evidence="2" type="ORF">RUM43_010017</name>
</gene>
<comment type="caution">
    <text evidence="2">The sequence shown here is derived from an EMBL/GenBank/DDBJ whole genome shotgun (WGS) entry which is preliminary data.</text>
</comment>
<evidence type="ECO:0000256" key="1">
    <source>
        <dbReference type="SAM" id="MobiDB-lite"/>
    </source>
</evidence>
<feature type="compositionally biased region" description="Low complexity" evidence="1">
    <location>
        <begin position="354"/>
        <end position="387"/>
    </location>
</feature>
<name>A0AAN8S028_POLSC</name>
<sequence length="549" mass="60935">MSALKVVSHWLPGRGGRVQGDGQDVPDGYPPDYEEFKHLGRISRSADGRFVVESARNSLASRSSSSDDGGFLARRTGLRLRAFDRASWRRPLVAYPSELSLRSDGTGQSNFGERNILRYLREKSPSPFFKVSGSPLTTPTSSVLTYGRKKGYAHSSASSMTRRFLPKSPSQSSQSPYLQRLPQIPVIYSNRNHPANYGVIVSTSLVRPSIPSTMPRLIASSPTNSNSITPIWSPSSNFSDLSSVPVPSSAERSFPSTISQNRPSYIQLRNVHEKYAQELPSLRAIHEETSRLPQDAAFFLPVQPSPPRIRIPASWNDYRAKSRLPPRHARQAQSAPELTRPNDEPVNSTGLLMETSPESRSSSSGFGSKNTFSQQNQSSQSTAGSNTEWRVTTYKTPGKAVGQTRVPLPQQYTPQFSPPIISELQVPYLITEWFDLTPDVQGASPASDLTKVDASVDGHYEFDTAFPASPTPPIPVSLSYPRPTLSGETVMQYPTGFYTAVTPTGSTRPKRPTKYDNIEARVQAMKEEYYAFRRRQEKRKYCDKLESVC</sequence>
<accession>A0AAN8S028</accession>
<dbReference type="Proteomes" id="UP001372834">
    <property type="component" value="Unassembled WGS sequence"/>
</dbReference>
<feature type="region of interest" description="Disordered" evidence="1">
    <location>
        <begin position="320"/>
        <end position="389"/>
    </location>
</feature>
<evidence type="ECO:0000313" key="3">
    <source>
        <dbReference type="Proteomes" id="UP001372834"/>
    </source>
</evidence>
<protein>
    <submittedName>
        <fullName evidence="2">Uncharacterized protein</fullName>
    </submittedName>
</protein>
<reference evidence="2 3" key="1">
    <citation type="submission" date="2023-10" db="EMBL/GenBank/DDBJ databases">
        <title>Genomes of two closely related lineages of the louse Polyplax serrata with different host specificities.</title>
        <authorList>
            <person name="Martinu J."/>
            <person name="Tarabai H."/>
            <person name="Stefka J."/>
            <person name="Hypsa V."/>
        </authorList>
    </citation>
    <scope>NUCLEOTIDE SEQUENCE [LARGE SCALE GENOMIC DNA]</scope>
    <source>
        <strain evidence="2">HR10_N</strain>
    </source>
</reference>
<feature type="compositionally biased region" description="Low complexity" evidence="1">
    <location>
        <begin position="166"/>
        <end position="176"/>
    </location>
</feature>
<organism evidence="2 3">
    <name type="scientific">Polyplax serrata</name>
    <name type="common">Common mouse louse</name>
    <dbReference type="NCBI Taxonomy" id="468196"/>
    <lineage>
        <taxon>Eukaryota</taxon>
        <taxon>Metazoa</taxon>
        <taxon>Ecdysozoa</taxon>
        <taxon>Arthropoda</taxon>
        <taxon>Hexapoda</taxon>
        <taxon>Insecta</taxon>
        <taxon>Pterygota</taxon>
        <taxon>Neoptera</taxon>
        <taxon>Paraneoptera</taxon>
        <taxon>Psocodea</taxon>
        <taxon>Troctomorpha</taxon>
        <taxon>Phthiraptera</taxon>
        <taxon>Anoplura</taxon>
        <taxon>Polyplacidae</taxon>
        <taxon>Polyplax</taxon>
    </lineage>
</organism>
<proteinExistence type="predicted"/>
<feature type="region of interest" description="Disordered" evidence="1">
    <location>
        <begin position="157"/>
        <end position="176"/>
    </location>
</feature>